<organism evidence="2 3">
    <name type="scientific">Brassica carinata</name>
    <name type="common">Ethiopian mustard</name>
    <name type="synonym">Abyssinian cabbage</name>
    <dbReference type="NCBI Taxonomy" id="52824"/>
    <lineage>
        <taxon>Eukaryota</taxon>
        <taxon>Viridiplantae</taxon>
        <taxon>Streptophyta</taxon>
        <taxon>Embryophyta</taxon>
        <taxon>Tracheophyta</taxon>
        <taxon>Spermatophyta</taxon>
        <taxon>Magnoliopsida</taxon>
        <taxon>eudicotyledons</taxon>
        <taxon>Gunneridae</taxon>
        <taxon>Pentapetalae</taxon>
        <taxon>rosids</taxon>
        <taxon>malvids</taxon>
        <taxon>Brassicales</taxon>
        <taxon>Brassicaceae</taxon>
        <taxon>Brassiceae</taxon>
        <taxon>Brassica</taxon>
    </lineage>
</organism>
<dbReference type="AlphaFoldDB" id="A0A8X8B6T7"/>
<comment type="caution">
    <text evidence="2">The sequence shown here is derived from an EMBL/GenBank/DDBJ whole genome shotgun (WGS) entry which is preliminary data.</text>
</comment>
<evidence type="ECO:0000313" key="2">
    <source>
        <dbReference type="EMBL" id="KAG2323382.1"/>
    </source>
</evidence>
<feature type="region of interest" description="Disordered" evidence="1">
    <location>
        <begin position="1"/>
        <end position="20"/>
    </location>
</feature>
<name>A0A8X8B6T7_BRACI</name>
<dbReference type="EMBL" id="JAAMPC010000003">
    <property type="protein sequence ID" value="KAG2323382.1"/>
    <property type="molecule type" value="Genomic_DNA"/>
</dbReference>
<keyword evidence="3" id="KW-1185">Reference proteome</keyword>
<feature type="region of interest" description="Disordered" evidence="1">
    <location>
        <begin position="38"/>
        <end position="69"/>
    </location>
</feature>
<evidence type="ECO:0000256" key="1">
    <source>
        <dbReference type="SAM" id="MobiDB-lite"/>
    </source>
</evidence>
<proteinExistence type="predicted"/>
<feature type="compositionally biased region" description="Polar residues" evidence="1">
    <location>
        <begin position="1"/>
        <end position="15"/>
    </location>
</feature>
<accession>A0A8X8B6T7</accession>
<reference evidence="2 3" key="1">
    <citation type="submission" date="2020-02" db="EMBL/GenBank/DDBJ databases">
        <authorList>
            <person name="Ma Q."/>
            <person name="Huang Y."/>
            <person name="Song X."/>
            <person name="Pei D."/>
        </authorList>
    </citation>
    <scope>NUCLEOTIDE SEQUENCE [LARGE SCALE GENOMIC DNA]</scope>
    <source>
        <strain evidence="2">Sxm20200214</strain>
        <tissue evidence="2">Leaf</tissue>
    </source>
</reference>
<protein>
    <submittedName>
        <fullName evidence="2">Uncharacterized protein</fullName>
    </submittedName>
</protein>
<evidence type="ECO:0000313" key="3">
    <source>
        <dbReference type="Proteomes" id="UP000886595"/>
    </source>
</evidence>
<feature type="compositionally biased region" description="Polar residues" evidence="1">
    <location>
        <begin position="38"/>
        <end position="47"/>
    </location>
</feature>
<gene>
    <name evidence="2" type="ORF">Bca52824_016595</name>
</gene>
<sequence length="69" mass="7330">MSTPPTLTVTNQQAAQPPINTPAFRTFFSLLSTSIRDGLSQRSSSIGTPWRDPNPSPTLCPGSGRTSPT</sequence>
<dbReference type="Proteomes" id="UP000886595">
    <property type="component" value="Unassembled WGS sequence"/>
</dbReference>